<evidence type="ECO:0000313" key="3">
    <source>
        <dbReference type="EMBL" id="KAK3171522.1"/>
    </source>
</evidence>
<evidence type="ECO:0000256" key="1">
    <source>
        <dbReference type="SAM" id="SignalP"/>
    </source>
</evidence>
<sequence>MLTGVETAGLVLAVLPLLIEALSVYRQGLEKTGIVLGFKQKRYKLKVERLRTRLVAQRASLHLNLAKLVGRAAPDENISNIPEDYNNILWTGQIAEKIRAYLEPGGVFEAFQATFDLYEGYLEEIAEKLVAIIRPPKADKRDLKALIEANKPRDGHYHFSQRLAFVMSEASLEELLRNLSDSALSLKDFIDDNEDLYQIQRSNKELRGAKQKKITNSLHMIRKHANALFRAVLCGWNQGCHDRHDAMLCLEHRCQDNRYTMKATPQSGVNGTMFTLLFSWQPQATSNTISMYETSVMTIEEDSSMLLCGDRLSSSTRKSVTIHKAPNIIVTSTRSGALGPSTPVEVTNICKTVIEAQLPVFQLSSDNRLFQGAAKPANKLRLIEQGQPTMSLDAFLEDRRQIYPDDRMKLAVNLAASLLQYNLTPWLLRCWTNKTIHLVLQPRATSGIDADHPLILKQFDSQVSDVRHELPEDDPELALMELGILLLEIWNMKTFESWLKDTGHALETSHIHDKESRLRYSIEWFKSVKVKLLPNYCKVVGICLRPSAFDLFNTSWEDPDFRTAFYKEIVDPLLNLDKA</sequence>
<feature type="chain" id="PRO_5042239402" description="DUF7580 domain-containing protein" evidence="1">
    <location>
        <begin position="22"/>
        <end position="579"/>
    </location>
</feature>
<name>A0AAE0DIJ1_9LECA</name>
<dbReference type="PANTHER" id="PTHR35186">
    <property type="entry name" value="ANK_REP_REGION DOMAIN-CONTAINING PROTEIN"/>
    <property type="match status" value="1"/>
</dbReference>
<dbReference type="InterPro" id="IPR056002">
    <property type="entry name" value="DUF7580"/>
</dbReference>
<dbReference type="Proteomes" id="UP001276659">
    <property type="component" value="Unassembled WGS sequence"/>
</dbReference>
<gene>
    <name evidence="3" type="ORF">OEA41_003606</name>
</gene>
<comment type="caution">
    <text evidence="3">The sequence shown here is derived from an EMBL/GenBank/DDBJ whole genome shotgun (WGS) entry which is preliminary data.</text>
</comment>
<feature type="signal peptide" evidence="1">
    <location>
        <begin position="1"/>
        <end position="21"/>
    </location>
</feature>
<reference evidence="3" key="1">
    <citation type="submission" date="2022-11" db="EMBL/GenBank/DDBJ databases">
        <title>Chromosomal genome sequence assembly and mating type (MAT) locus characterization of the leprose asexual lichenized fungus Lepraria neglecta (Nyl.) Erichsen.</title>
        <authorList>
            <person name="Allen J.L."/>
            <person name="Pfeffer B."/>
        </authorList>
    </citation>
    <scope>NUCLEOTIDE SEQUENCE</scope>
    <source>
        <strain evidence="3">Allen 5258</strain>
    </source>
</reference>
<dbReference type="PANTHER" id="PTHR35186:SF4">
    <property type="entry name" value="PRION-INHIBITION AND PROPAGATION HELO DOMAIN-CONTAINING PROTEIN"/>
    <property type="match status" value="1"/>
</dbReference>
<feature type="domain" description="DUF7580" evidence="2">
    <location>
        <begin position="219"/>
        <end position="575"/>
    </location>
</feature>
<dbReference type="EMBL" id="JASNWA010000008">
    <property type="protein sequence ID" value="KAK3171522.1"/>
    <property type="molecule type" value="Genomic_DNA"/>
</dbReference>
<proteinExistence type="predicted"/>
<keyword evidence="1" id="KW-0732">Signal</keyword>
<organism evidence="3 4">
    <name type="scientific">Lepraria neglecta</name>
    <dbReference type="NCBI Taxonomy" id="209136"/>
    <lineage>
        <taxon>Eukaryota</taxon>
        <taxon>Fungi</taxon>
        <taxon>Dikarya</taxon>
        <taxon>Ascomycota</taxon>
        <taxon>Pezizomycotina</taxon>
        <taxon>Lecanoromycetes</taxon>
        <taxon>OSLEUM clade</taxon>
        <taxon>Lecanoromycetidae</taxon>
        <taxon>Lecanorales</taxon>
        <taxon>Lecanorineae</taxon>
        <taxon>Stereocaulaceae</taxon>
        <taxon>Lepraria</taxon>
    </lineage>
</organism>
<evidence type="ECO:0000313" key="4">
    <source>
        <dbReference type="Proteomes" id="UP001276659"/>
    </source>
</evidence>
<evidence type="ECO:0000259" key="2">
    <source>
        <dbReference type="Pfam" id="PF24476"/>
    </source>
</evidence>
<dbReference type="AlphaFoldDB" id="A0AAE0DIJ1"/>
<keyword evidence="4" id="KW-1185">Reference proteome</keyword>
<dbReference type="Pfam" id="PF24476">
    <property type="entry name" value="DUF7580"/>
    <property type="match status" value="1"/>
</dbReference>
<accession>A0AAE0DIJ1</accession>
<protein>
    <recommendedName>
        <fullName evidence="2">DUF7580 domain-containing protein</fullName>
    </recommendedName>
</protein>